<protein>
    <recommendedName>
        <fullName evidence="4">Adenylosuccinate lyase</fullName>
    </recommendedName>
</protein>
<sequence>MTLKTFVAAMILSLSPLAAIAECGHSAAQQQAMSCMEGSQFDTATGTCVPIAST</sequence>
<name>A0A238LH44_9RHOB</name>
<feature type="signal peptide" evidence="1">
    <location>
        <begin position="1"/>
        <end position="21"/>
    </location>
</feature>
<evidence type="ECO:0000313" key="3">
    <source>
        <dbReference type="Proteomes" id="UP000201613"/>
    </source>
</evidence>
<reference evidence="2 3" key="1">
    <citation type="submission" date="2017-05" db="EMBL/GenBank/DDBJ databases">
        <authorList>
            <person name="Song R."/>
            <person name="Chenine A.L."/>
            <person name="Ruprecht R.M."/>
        </authorList>
    </citation>
    <scope>NUCLEOTIDE SEQUENCE [LARGE SCALE GENOMIC DNA]</scope>
    <source>
        <strain evidence="2 3">CECT 8899</strain>
    </source>
</reference>
<gene>
    <name evidence="2" type="ORF">LOM8899_03229</name>
</gene>
<evidence type="ECO:0000313" key="2">
    <source>
        <dbReference type="EMBL" id="SMY09067.1"/>
    </source>
</evidence>
<organism evidence="2 3">
    <name type="scientific">Flavimaricola marinus</name>
    <dbReference type="NCBI Taxonomy" id="1819565"/>
    <lineage>
        <taxon>Bacteria</taxon>
        <taxon>Pseudomonadati</taxon>
        <taxon>Pseudomonadota</taxon>
        <taxon>Alphaproteobacteria</taxon>
        <taxon>Rhodobacterales</taxon>
        <taxon>Paracoccaceae</taxon>
        <taxon>Flavimaricola</taxon>
    </lineage>
</organism>
<dbReference type="RefSeq" id="WP_168770568.1">
    <property type="nucleotide sequence ID" value="NZ_FXZK01000007.1"/>
</dbReference>
<keyword evidence="1" id="KW-0732">Signal</keyword>
<dbReference type="AlphaFoldDB" id="A0A238LH44"/>
<proteinExistence type="predicted"/>
<dbReference type="Proteomes" id="UP000201613">
    <property type="component" value="Unassembled WGS sequence"/>
</dbReference>
<evidence type="ECO:0008006" key="4">
    <source>
        <dbReference type="Google" id="ProtNLM"/>
    </source>
</evidence>
<feature type="chain" id="PRO_5012850805" description="Adenylosuccinate lyase" evidence="1">
    <location>
        <begin position="22"/>
        <end position="54"/>
    </location>
</feature>
<accession>A0A238LH44</accession>
<keyword evidence="3" id="KW-1185">Reference proteome</keyword>
<evidence type="ECO:0000256" key="1">
    <source>
        <dbReference type="SAM" id="SignalP"/>
    </source>
</evidence>
<dbReference type="EMBL" id="FXZK01000007">
    <property type="protein sequence ID" value="SMY09067.1"/>
    <property type="molecule type" value="Genomic_DNA"/>
</dbReference>